<dbReference type="Proteomes" id="UP000755585">
    <property type="component" value="Unassembled WGS sequence"/>
</dbReference>
<dbReference type="Pfam" id="PF13302">
    <property type="entry name" value="Acetyltransf_3"/>
    <property type="match status" value="1"/>
</dbReference>
<feature type="domain" description="N-acetyltransferase" evidence="1">
    <location>
        <begin position="9"/>
        <end position="184"/>
    </location>
</feature>
<dbReference type="PROSITE" id="PS51186">
    <property type="entry name" value="GNAT"/>
    <property type="match status" value="1"/>
</dbReference>
<protein>
    <submittedName>
        <fullName evidence="2">RimJ/RimL family protein N-acetyltransferase</fullName>
    </submittedName>
</protein>
<sequence>MTELSTDRLLLRQWRDSDRDPYAALNADPAVMEHFPALQTREQSDGLIDRNIPLIDERGWGLWALEVRETGEFIGFTGLSVPSFQAPFMTADSSLPAVEIGWRLAKGAWGNGYASEAARAALGHGFGPGGLDEIVSFTATTNVPSQRVMQRIGMVHDEAGDFDHPRIEDGHRLKRHVLYRIDRAQWESTR</sequence>
<dbReference type="SUPFAM" id="SSF55729">
    <property type="entry name" value="Acyl-CoA N-acyltransferases (Nat)"/>
    <property type="match status" value="1"/>
</dbReference>
<evidence type="ECO:0000313" key="3">
    <source>
        <dbReference type="Proteomes" id="UP000755585"/>
    </source>
</evidence>
<dbReference type="Gene3D" id="3.40.630.30">
    <property type="match status" value="1"/>
</dbReference>
<dbReference type="InterPro" id="IPR051531">
    <property type="entry name" value="N-acetyltransferase"/>
</dbReference>
<dbReference type="RefSeq" id="WP_209693093.1">
    <property type="nucleotide sequence ID" value="NZ_BAAAVU010000016.1"/>
</dbReference>
<dbReference type="InterPro" id="IPR016181">
    <property type="entry name" value="Acyl_CoA_acyltransferase"/>
</dbReference>
<dbReference type="PANTHER" id="PTHR43792">
    <property type="entry name" value="GNAT FAMILY, PUTATIVE (AFU_ORTHOLOGUE AFUA_3G00765)-RELATED-RELATED"/>
    <property type="match status" value="1"/>
</dbReference>
<evidence type="ECO:0000259" key="1">
    <source>
        <dbReference type="PROSITE" id="PS51186"/>
    </source>
</evidence>
<accession>A0ABS4UEA3</accession>
<organism evidence="2 3">
    <name type="scientific">Kribbella aluminosa</name>
    <dbReference type="NCBI Taxonomy" id="416017"/>
    <lineage>
        <taxon>Bacteria</taxon>
        <taxon>Bacillati</taxon>
        <taxon>Actinomycetota</taxon>
        <taxon>Actinomycetes</taxon>
        <taxon>Propionibacteriales</taxon>
        <taxon>Kribbellaceae</taxon>
        <taxon>Kribbella</taxon>
    </lineage>
</organism>
<dbReference type="InterPro" id="IPR000182">
    <property type="entry name" value="GNAT_dom"/>
</dbReference>
<proteinExistence type="predicted"/>
<dbReference type="PANTHER" id="PTHR43792:SF1">
    <property type="entry name" value="N-ACETYLTRANSFERASE DOMAIN-CONTAINING PROTEIN"/>
    <property type="match status" value="1"/>
</dbReference>
<evidence type="ECO:0000313" key="2">
    <source>
        <dbReference type="EMBL" id="MBP2349979.1"/>
    </source>
</evidence>
<name>A0ABS4UEA3_9ACTN</name>
<gene>
    <name evidence="2" type="ORF">JOF29_001062</name>
</gene>
<keyword evidence="3" id="KW-1185">Reference proteome</keyword>
<comment type="caution">
    <text evidence="2">The sequence shown here is derived from an EMBL/GenBank/DDBJ whole genome shotgun (WGS) entry which is preliminary data.</text>
</comment>
<dbReference type="EMBL" id="JAGINT010000001">
    <property type="protein sequence ID" value="MBP2349979.1"/>
    <property type="molecule type" value="Genomic_DNA"/>
</dbReference>
<reference evidence="2 3" key="1">
    <citation type="submission" date="2021-03" db="EMBL/GenBank/DDBJ databases">
        <title>Sequencing the genomes of 1000 actinobacteria strains.</title>
        <authorList>
            <person name="Klenk H.-P."/>
        </authorList>
    </citation>
    <scope>NUCLEOTIDE SEQUENCE [LARGE SCALE GENOMIC DNA]</scope>
    <source>
        <strain evidence="2 3">DSM 18824</strain>
    </source>
</reference>